<dbReference type="OrthoDB" id="5952536at2759"/>
<feature type="domain" description="HRDC" evidence="9">
    <location>
        <begin position="536"/>
        <end position="623"/>
    </location>
</feature>
<dbReference type="EC" id="5.6.2.4" evidence="7"/>
<dbReference type="Pfam" id="PF00271">
    <property type="entry name" value="Helicase_C"/>
    <property type="match status" value="1"/>
</dbReference>
<dbReference type="EMBL" id="MU157887">
    <property type="protein sequence ID" value="KAF9525193.1"/>
    <property type="molecule type" value="Genomic_DNA"/>
</dbReference>
<evidence type="ECO:0000256" key="4">
    <source>
        <dbReference type="ARBA" id="ARBA00023125"/>
    </source>
</evidence>
<protein>
    <recommendedName>
        <fullName evidence="7">DNA 3'-5' helicase</fullName>
        <ecNumber evidence="7">5.6.2.4</ecNumber>
    </recommendedName>
</protein>
<dbReference type="Pfam" id="PF00270">
    <property type="entry name" value="DEAD"/>
    <property type="match status" value="1"/>
</dbReference>
<evidence type="ECO:0000256" key="8">
    <source>
        <dbReference type="SAM" id="MobiDB-lite"/>
    </source>
</evidence>
<dbReference type="GO" id="GO:0005737">
    <property type="term" value="C:cytoplasm"/>
    <property type="evidence" value="ECO:0007669"/>
    <property type="project" value="TreeGrafter"/>
</dbReference>
<evidence type="ECO:0000256" key="5">
    <source>
        <dbReference type="ARBA" id="ARBA00023235"/>
    </source>
</evidence>
<dbReference type="InterPro" id="IPR011545">
    <property type="entry name" value="DEAD/DEAH_box_helicase_dom"/>
</dbReference>
<dbReference type="GO" id="GO:0003677">
    <property type="term" value="F:DNA binding"/>
    <property type="evidence" value="ECO:0007669"/>
    <property type="project" value="UniProtKB-KW"/>
</dbReference>
<dbReference type="Gene3D" id="3.40.50.300">
    <property type="entry name" value="P-loop containing nucleotide triphosphate hydrolases"/>
    <property type="match status" value="2"/>
</dbReference>
<dbReference type="InterPro" id="IPR001650">
    <property type="entry name" value="Helicase_C-like"/>
</dbReference>
<comment type="catalytic activity">
    <reaction evidence="6">
        <text>Couples ATP hydrolysis with the unwinding of duplex DNA by translocating in the 3'-5' direction.</text>
        <dbReference type="EC" id="5.6.2.4"/>
    </reaction>
</comment>
<feature type="region of interest" description="Disordered" evidence="8">
    <location>
        <begin position="512"/>
        <end position="534"/>
    </location>
</feature>
<evidence type="ECO:0000256" key="6">
    <source>
        <dbReference type="ARBA" id="ARBA00034617"/>
    </source>
</evidence>
<comment type="similarity">
    <text evidence="1">Belongs to the helicase family. RecQ subfamily.</text>
</comment>
<proteinExistence type="inferred from homology"/>
<dbReference type="Proteomes" id="UP000807306">
    <property type="component" value="Unassembled WGS sequence"/>
</dbReference>
<evidence type="ECO:0000256" key="7">
    <source>
        <dbReference type="ARBA" id="ARBA00034808"/>
    </source>
</evidence>
<accession>A0A9P6EA66</accession>
<evidence type="ECO:0000259" key="10">
    <source>
        <dbReference type="PROSITE" id="PS51192"/>
    </source>
</evidence>
<dbReference type="GO" id="GO:0016787">
    <property type="term" value="F:hydrolase activity"/>
    <property type="evidence" value="ECO:0007669"/>
    <property type="project" value="UniProtKB-KW"/>
</dbReference>
<dbReference type="GO" id="GO:0009378">
    <property type="term" value="F:four-way junction helicase activity"/>
    <property type="evidence" value="ECO:0007669"/>
    <property type="project" value="TreeGrafter"/>
</dbReference>
<sequence length="685" mass="77824">MSDRQILSGYSTRIPSSRALPVIFWESYSEQQKILGFRLSLLLWIASGHKLLPREFQLQATLALLSGKDVLVDVGTGYGKTLCMILPCLLNPELLAMIISPLKRLQALQILEFQRYGIKTVSINEDTPNDSALWKDISDGKYTALLVQPEQLSMFNGHLPRLARLIDRNRSFTHRIRQLHVDEAHFIVTAGQPRYGLSAFRPAWARLGELRVKLGKQLVVQALSGTQPDHIKQAIAETLQLDGSTLCSIKLSSNRPNIVYATHPIVGGLSDFRNLDFLIPENYPDDFQLPKTLVFHDSREEAAKAANYLKEKLPNHLCSKGLVKHYHGLMSKSYLTQTFDDFASPAGRFLTNTVIFQGLDVLDIEVVIQYGITRDVPTTLQRGGRGGRNSSSHAIFLILYEPWVLDINTSSLLDLSLIDPDYPNAGKLDKSSSKVARTGIAMIRMVQSTDCCIRTMWADYLGDKTPSALLFTAQYCCDRHTENGFDLRNFFKGRLLHRDSCTQEVYYSDPNNFSLRHSAGPQRQDKRKASTPIRPKVDRESLISHLRAWRYETHQNDHFKAIRPPSFFLDDKRLHRLAKFLPNEIVDAPHLTTILDETQEWQDTWGMDILGVIRNFDRRLAGLRRIEATLALGRQKKARKDEDNASFAAASKETEDRIVREVTQRLRSGNTRQILQNCENTMRAP</sequence>
<dbReference type="GO" id="GO:0005524">
    <property type="term" value="F:ATP binding"/>
    <property type="evidence" value="ECO:0007669"/>
    <property type="project" value="UniProtKB-KW"/>
</dbReference>
<gene>
    <name evidence="12" type="ORF">CPB83DRAFT_818912</name>
</gene>
<dbReference type="PROSITE" id="PS51194">
    <property type="entry name" value="HELICASE_CTER"/>
    <property type="match status" value="1"/>
</dbReference>
<keyword evidence="5" id="KW-0413">Isomerase</keyword>
<dbReference type="PANTHER" id="PTHR13710:SF105">
    <property type="entry name" value="ATP-DEPENDENT DNA HELICASE Q1"/>
    <property type="match status" value="1"/>
</dbReference>
<name>A0A9P6EA66_9AGAR</name>
<comment type="caution">
    <text evidence="12">The sequence shown here is derived from an EMBL/GenBank/DDBJ whole genome shotgun (WGS) entry which is preliminary data.</text>
</comment>
<dbReference type="PANTHER" id="PTHR13710">
    <property type="entry name" value="DNA HELICASE RECQ FAMILY MEMBER"/>
    <property type="match status" value="1"/>
</dbReference>
<evidence type="ECO:0000256" key="2">
    <source>
        <dbReference type="ARBA" id="ARBA00022741"/>
    </source>
</evidence>
<dbReference type="InterPro" id="IPR002121">
    <property type="entry name" value="HRDC_dom"/>
</dbReference>
<keyword evidence="13" id="KW-1185">Reference proteome</keyword>
<keyword evidence="12" id="KW-0378">Hydrolase</keyword>
<evidence type="ECO:0000313" key="13">
    <source>
        <dbReference type="Proteomes" id="UP000807306"/>
    </source>
</evidence>
<dbReference type="GO" id="GO:0005694">
    <property type="term" value="C:chromosome"/>
    <property type="evidence" value="ECO:0007669"/>
    <property type="project" value="TreeGrafter"/>
</dbReference>
<dbReference type="AlphaFoldDB" id="A0A9P6EA66"/>
<evidence type="ECO:0000259" key="11">
    <source>
        <dbReference type="PROSITE" id="PS51194"/>
    </source>
</evidence>
<dbReference type="InterPro" id="IPR014001">
    <property type="entry name" value="Helicase_ATP-bd"/>
</dbReference>
<keyword evidence="4" id="KW-0238">DNA-binding</keyword>
<evidence type="ECO:0000313" key="12">
    <source>
        <dbReference type="EMBL" id="KAF9525193.1"/>
    </source>
</evidence>
<evidence type="ECO:0000256" key="1">
    <source>
        <dbReference type="ARBA" id="ARBA00005446"/>
    </source>
</evidence>
<feature type="domain" description="Helicase C-terminal" evidence="11">
    <location>
        <begin position="271"/>
        <end position="429"/>
    </location>
</feature>
<dbReference type="GO" id="GO:0043138">
    <property type="term" value="F:3'-5' DNA helicase activity"/>
    <property type="evidence" value="ECO:0007669"/>
    <property type="project" value="UniProtKB-EC"/>
</dbReference>
<dbReference type="GO" id="GO:0000724">
    <property type="term" value="P:double-strand break repair via homologous recombination"/>
    <property type="evidence" value="ECO:0007669"/>
    <property type="project" value="TreeGrafter"/>
</dbReference>
<keyword evidence="2" id="KW-0547">Nucleotide-binding</keyword>
<evidence type="ECO:0000256" key="3">
    <source>
        <dbReference type="ARBA" id="ARBA00022840"/>
    </source>
</evidence>
<organism evidence="12 13">
    <name type="scientific">Crepidotus variabilis</name>
    <dbReference type="NCBI Taxonomy" id="179855"/>
    <lineage>
        <taxon>Eukaryota</taxon>
        <taxon>Fungi</taxon>
        <taxon>Dikarya</taxon>
        <taxon>Basidiomycota</taxon>
        <taxon>Agaricomycotina</taxon>
        <taxon>Agaricomycetes</taxon>
        <taxon>Agaricomycetidae</taxon>
        <taxon>Agaricales</taxon>
        <taxon>Agaricineae</taxon>
        <taxon>Crepidotaceae</taxon>
        <taxon>Crepidotus</taxon>
    </lineage>
</organism>
<dbReference type="InterPro" id="IPR027417">
    <property type="entry name" value="P-loop_NTPase"/>
</dbReference>
<dbReference type="SUPFAM" id="SSF52540">
    <property type="entry name" value="P-loop containing nucleoside triphosphate hydrolases"/>
    <property type="match status" value="1"/>
</dbReference>
<evidence type="ECO:0000259" key="9">
    <source>
        <dbReference type="PROSITE" id="PS50967"/>
    </source>
</evidence>
<dbReference type="PROSITE" id="PS51192">
    <property type="entry name" value="HELICASE_ATP_BIND_1"/>
    <property type="match status" value="1"/>
</dbReference>
<dbReference type="SMART" id="SM00490">
    <property type="entry name" value="HELICc"/>
    <property type="match status" value="1"/>
</dbReference>
<dbReference type="PROSITE" id="PS50967">
    <property type="entry name" value="HRDC"/>
    <property type="match status" value="1"/>
</dbReference>
<reference evidence="12" key="1">
    <citation type="submission" date="2020-11" db="EMBL/GenBank/DDBJ databases">
        <authorList>
            <consortium name="DOE Joint Genome Institute"/>
            <person name="Ahrendt S."/>
            <person name="Riley R."/>
            <person name="Andreopoulos W."/>
            <person name="Labutti K."/>
            <person name="Pangilinan J."/>
            <person name="Ruiz-Duenas F.J."/>
            <person name="Barrasa J.M."/>
            <person name="Sanchez-Garcia M."/>
            <person name="Camarero S."/>
            <person name="Miyauchi S."/>
            <person name="Serrano A."/>
            <person name="Linde D."/>
            <person name="Babiker R."/>
            <person name="Drula E."/>
            <person name="Ayuso-Fernandez I."/>
            <person name="Pacheco R."/>
            <person name="Padilla G."/>
            <person name="Ferreira P."/>
            <person name="Barriuso J."/>
            <person name="Kellner H."/>
            <person name="Castanera R."/>
            <person name="Alfaro M."/>
            <person name="Ramirez L."/>
            <person name="Pisabarro A.G."/>
            <person name="Kuo A."/>
            <person name="Tritt A."/>
            <person name="Lipzen A."/>
            <person name="He G."/>
            <person name="Yan M."/>
            <person name="Ng V."/>
            <person name="Cullen D."/>
            <person name="Martin F."/>
            <person name="Rosso M.-N."/>
            <person name="Henrissat B."/>
            <person name="Hibbett D."/>
            <person name="Martinez A.T."/>
            <person name="Grigoriev I.V."/>
        </authorList>
    </citation>
    <scope>NUCLEOTIDE SEQUENCE</scope>
    <source>
        <strain evidence="12">CBS 506.95</strain>
    </source>
</reference>
<feature type="domain" description="Helicase ATP-binding" evidence="10">
    <location>
        <begin position="61"/>
        <end position="245"/>
    </location>
</feature>
<dbReference type="SMART" id="SM00487">
    <property type="entry name" value="DEXDc"/>
    <property type="match status" value="1"/>
</dbReference>
<keyword evidence="3" id="KW-0067">ATP-binding</keyword>